<dbReference type="RefSeq" id="WP_111492634.1">
    <property type="nucleotide sequence ID" value="NZ_CP031264.1"/>
</dbReference>
<dbReference type="InterPro" id="IPR029030">
    <property type="entry name" value="Caspase-like_dom_sf"/>
</dbReference>
<feature type="domain" description="VWFA" evidence="2">
    <location>
        <begin position="667"/>
        <end position="848"/>
    </location>
</feature>
<dbReference type="GO" id="GO:0006508">
    <property type="term" value="P:proteolysis"/>
    <property type="evidence" value="ECO:0007669"/>
    <property type="project" value="InterPro"/>
</dbReference>
<dbReference type="Pfam" id="PF00656">
    <property type="entry name" value="Peptidase_C14"/>
    <property type="match status" value="1"/>
</dbReference>
<sequence>MPGYLPSPADSRALLIGAGLYPAKGFPELPQAGENLAELRSVLSDGEHALLLPHRVTTLRDPDLPGEVFAAVHRAAAETTELLLVYYVGHGYVDADGELFLAVGGSAKETAHFSAVRCSDLLEQLADADVERFVLILDCCYSGNLLDGALPTRRPFAVLTSSPHNREVSPGQGRLTPFTEQLAQVLRHGVSTPHGHATVQAVGRELEARARLHQPPDTVYHWAPTEVSHQAGDTMLSLALGPSGDLERALGTLRGLHRRAIGYLAAGWQWFFGRGRPRWRRLLGIALSLALLAAGGATGYALTRPGTCPPPLELRMLTAPEEVGPLSGVADSYERSPANHQDIRDARDCRTTHLTVYGAGLDAIAQAFSDPAAWNTPGSDAFTQVGPQPDLWIPQSSAERLYVVQRVPGSYDGLLGTGISVAGSRPVLAVSDSVRAALRLGPSGTTVKWSTLRDRWLGLKDPPVLLRPNPTVSGTGLVHTLGLYRDPDGDAGALALEDSEPLIPDGEIGRLERQVIGQGRSAQDGYWALCELRRGYERDRAYGSAAALVSQRELDAMEAGDPLGDQCPDAVDSVRQDPGRRLGRYWLRGVPDLDYPLVPVVWPGAADTEQRQAAVRRFRDWLTGPAGSARIAQAGYGGSGDGPPDQLSAGGVDTRLARYSRAHPNLRLLVLFDVSGSMGEEGRMEEARRSVEAALRRLADSDVYGLTTFPTGHDPAAAHEVVPLGAAVPDAFTLPAPPLAETREADLYTVLGHALDRLDAFDHDGRQSAVLLVTDGDWLIGATEEERASARKKLTQRLAATGVPLIVASMRPYGCAREAAALAGASVGGTCVASDSMATRLPQLVAALTKRRVTP</sequence>
<dbReference type="InterPro" id="IPR011600">
    <property type="entry name" value="Pept_C14_caspase"/>
</dbReference>
<evidence type="ECO:0000313" key="3">
    <source>
        <dbReference type="EMBL" id="AXI80384.1"/>
    </source>
</evidence>
<keyword evidence="4" id="KW-1185">Reference proteome</keyword>
<name>A0A345T329_9ACTN</name>
<organism evidence="3 4">
    <name type="scientific">Peterkaempfera bronchialis</name>
    <dbReference type="NCBI Taxonomy" id="2126346"/>
    <lineage>
        <taxon>Bacteria</taxon>
        <taxon>Bacillati</taxon>
        <taxon>Actinomycetota</taxon>
        <taxon>Actinomycetes</taxon>
        <taxon>Kitasatosporales</taxon>
        <taxon>Streptomycetaceae</taxon>
        <taxon>Peterkaempfera</taxon>
    </lineage>
</organism>
<dbReference type="InterPro" id="IPR002035">
    <property type="entry name" value="VWF_A"/>
</dbReference>
<dbReference type="Gene3D" id="3.40.50.1460">
    <property type="match status" value="1"/>
</dbReference>
<dbReference type="GO" id="GO:0004197">
    <property type="term" value="F:cysteine-type endopeptidase activity"/>
    <property type="evidence" value="ECO:0007669"/>
    <property type="project" value="InterPro"/>
</dbReference>
<gene>
    <name evidence="3" type="ORF">C7M71_026275</name>
</gene>
<evidence type="ECO:0000313" key="4">
    <source>
        <dbReference type="Proteomes" id="UP000249340"/>
    </source>
</evidence>
<dbReference type="SUPFAM" id="SSF53300">
    <property type="entry name" value="vWA-like"/>
    <property type="match status" value="1"/>
</dbReference>
<feature type="region of interest" description="Disordered" evidence="1">
    <location>
        <begin position="632"/>
        <end position="651"/>
    </location>
</feature>
<protein>
    <recommendedName>
        <fullName evidence="2">VWFA domain-containing protein</fullName>
    </recommendedName>
</protein>
<dbReference type="SUPFAM" id="SSF52129">
    <property type="entry name" value="Caspase-like"/>
    <property type="match status" value="1"/>
</dbReference>
<evidence type="ECO:0000256" key="1">
    <source>
        <dbReference type="SAM" id="MobiDB-lite"/>
    </source>
</evidence>
<dbReference type="InterPro" id="IPR036465">
    <property type="entry name" value="vWFA_dom_sf"/>
</dbReference>
<dbReference type="EMBL" id="CP031264">
    <property type="protein sequence ID" value="AXI80384.1"/>
    <property type="molecule type" value="Genomic_DNA"/>
</dbReference>
<dbReference type="Gene3D" id="3.40.50.410">
    <property type="entry name" value="von Willebrand factor, type A domain"/>
    <property type="match status" value="1"/>
</dbReference>
<dbReference type="SMART" id="SM00327">
    <property type="entry name" value="VWA"/>
    <property type="match status" value="1"/>
</dbReference>
<dbReference type="KEGG" id="stri:C7M71_026275"/>
<accession>A0A345T329</accession>
<proteinExistence type="predicted"/>
<dbReference type="PROSITE" id="PS50234">
    <property type="entry name" value="VWFA"/>
    <property type="match status" value="1"/>
</dbReference>
<dbReference type="Proteomes" id="UP000249340">
    <property type="component" value="Chromosome"/>
</dbReference>
<dbReference type="NCBIfam" id="NF047832">
    <property type="entry name" value="caspase_w_EACC1"/>
    <property type="match status" value="1"/>
</dbReference>
<evidence type="ECO:0000259" key="2">
    <source>
        <dbReference type="PROSITE" id="PS50234"/>
    </source>
</evidence>
<reference evidence="4" key="1">
    <citation type="submission" date="2018-07" db="EMBL/GenBank/DDBJ databases">
        <title>Streptacidiphilus bronchialis DSM 106435 chromosome.</title>
        <authorList>
            <person name="Batra D."/>
            <person name="Gulvik C.A."/>
        </authorList>
    </citation>
    <scope>NUCLEOTIDE SEQUENCE [LARGE SCALE GENOMIC DNA]</scope>
    <source>
        <strain evidence="4">DSM 106435</strain>
    </source>
</reference>
<dbReference type="OrthoDB" id="3542505at2"/>
<dbReference type="AlphaFoldDB" id="A0A345T329"/>